<dbReference type="Proteomes" id="UP000777774">
    <property type="component" value="Unassembled WGS sequence"/>
</dbReference>
<dbReference type="PANTHER" id="PTHR30015">
    <property type="entry name" value="MRR RESTRICTION SYSTEM PROTEIN"/>
    <property type="match status" value="1"/>
</dbReference>
<dbReference type="InterPro" id="IPR011856">
    <property type="entry name" value="tRNA_endonuc-like_dom_sf"/>
</dbReference>
<accession>A0ABX1JW04</accession>
<organism evidence="4 5">
    <name type="scientific">Cellulomonas septica</name>
    <dbReference type="NCBI Taxonomy" id="285080"/>
    <lineage>
        <taxon>Bacteria</taxon>
        <taxon>Bacillati</taxon>
        <taxon>Actinomycetota</taxon>
        <taxon>Actinomycetes</taxon>
        <taxon>Micrococcales</taxon>
        <taxon>Cellulomonadaceae</taxon>
        <taxon>Cellulomonas</taxon>
    </lineage>
</organism>
<feature type="domain" description="Restriction endonuclease type IV Mrr" evidence="2">
    <location>
        <begin position="173"/>
        <end position="293"/>
    </location>
</feature>
<comment type="caution">
    <text evidence="4">The sequence shown here is derived from an EMBL/GenBank/DDBJ whole genome shotgun (WGS) entry which is preliminary data.</text>
</comment>
<evidence type="ECO:0000313" key="5">
    <source>
        <dbReference type="Proteomes" id="UP000777774"/>
    </source>
</evidence>
<reference evidence="4 5" key="1">
    <citation type="submission" date="2020-04" db="EMBL/GenBank/DDBJ databases">
        <title>MicrobeNet Type strains.</title>
        <authorList>
            <person name="Nicholson A.C."/>
        </authorList>
    </citation>
    <scope>NUCLEOTIDE SEQUENCE [LARGE SCALE GENOMIC DNA]</scope>
    <source>
        <strain evidence="4 5">ATCC BAA-787</strain>
    </source>
</reference>
<evidence type="ECO:0000256" key="1">
    <source>
        <dbReference type="SAM" id="MobiDB-lite"/>
    </source>
</evidence>
<dbReference type="Gene3D" id="3.40.1350.10">
    <property type="match status" value="1"/>
</dbReference>
<gene>
    <name evidence="4" type="ORF">HGA02_01015</name>
</gene>
<feature type="region of interest" description="Disordered" evidence="1">
    <location>
        <begin position="116"/>
        <end position="141"/>
    </location>
</feature>
<sequence>MTVPDYESFMRPLLALLSDGRTWTVSAIVAALSDDFELNADDRAELLPSGKVRLVNSRIGWANTYLAQAGLIERPARGRARITDAGRAVLRTNPDRIDTRVLSEIDEFRAFLGRSREASRPRRGTSAPNERTAGPRPPADLETELAADPREAIERAAAQNTALVAGELLVRLLSMDPTAFERLVLHVLTALGYGGRSGAVEHTGRTGDGGIDGIIRQDPLGLERVYMQAKRYAADTPVGRPAVQAFVGALHGQQADRGVFITTSTFSRDAVEYVRYLRERIVLVDGRRLADLMVLNNVGVQDEQAFTLKRLDEDFFEAL</sequence>
<name>A0ABX1JW04_9CELL</name>
<keyword evidence="4" id="KW-0378">Hydrolase</keyword>
<dbReference type="Pfam" id="PF04471">
    <property type="entry name" value="Mrr_cat"/>
    <property type="match status" value="1"/>
</dbReference>
<keyword evidence="5" id="KW-1185">Reference proteome</keyword>
<dbReference type="InterPro" id="IPR025745">
    <property type="entry name" value="Mrr-like_N_dom"/>
</dbReference>
<evidence type="ECO:0000259" key="3">
    <source>
        <dbReference type="Pfam" id="PF14338"/>
    </source>
</evidence>
<evidence type="ECO:0000259" key="2">
    <source>
        <dbReference type="Pfam" id="PF04471"/>
    </source>
</evidence>
<keyword evidence="4" id="KW-0255">Endonuclease</keyword>
<dbReference type="InterPro" id="IPR052906">
    <property type="entry name" value="Type_IV_Methyl-Rstrct_Enzyme"/>
</dbReference>
<dbReference type="SUPFAM" id="SSF52980">
    <property type="entry name" value="Restriction endonuclease-like"/>
    <property type="match status" value="1"/>
</dbReference>
<feature type="domain" description="Restriction system protein Mrr-like N-terminal" evidence="3">
    <location>
        <begin position="6"/>
        <end position="91"/>
    </location>
</feature>
<proteinExistence type="predicted"/>
<dbReference type="EMBL" id="JAAXOY010000005">
    <property type="protein sequence ID" value="NKY38149.1"/>
    <property type="molecule type" value="Genomic_DNA"/>
</dbReference>
<dbReference type="GO" id="GO:0004519">
    <property type="term" value="F:endonuclease activity"/>
    <property type="evidence" value="ECO:0007669"/>
    <property type="project" value="UniProtKB-KW"/>
</dbReference>
<dbReference type="PANTHER" id="PTHR30015:SF7">
    <property type="entry name" value="TYPE IV METHYL-DIRECTED RESTRICTION ENZYME ECOKMRR"/>
    <property type="match status" value="1"/>
</dbReference>
<dbReference type="InterPro" id="IPR011335">
    <property type="entry name" value="Restrct_endonuc-II-like"/>
</dbReference>
<keyword evidence="4" id="KW-0540">Nuclease</keyword>
<dbReference type="Pfam" id="PF14338">
    <property type="entry name" value="Mrr_N"/>
    <property type="match status" value="1"/>
</dbReference>
<protein>
    <submittedName>
        <fullName evidence="4">Restriction endonuclease</fullName>
    </submittedName>
</protein>
<dbReference type="InterPro" id="IPR007560">
    <property type="entry name" value="Restrct_endonuc_IV_Mrr"/>
</dbReference>
<evidence type="ECO:0000313" key="4">
    <source>
        <dbReference type="EMBL" id="NKY38149.1"/>
    </source>
</evidence>